<dbReference type="GO" id="GO:0008168">
    <property type="term" value="F:methyltransferase activity"/>
    <property type="evidence" value="ECO:0007669"/>
    <property type="project" value="UniProtKB-KW"/>
</dbReference>
<keyword evidence="1" id="KW-0489">Methyltransferase</keyword>
<dbReference type="RefSeq" id="XP_030992274.1">
    <property type="nucleotide sequence ID" value="XM_031143304.1"/>
</dbReference>
<evidence type="ECO:0000256" key="1">
    <source>
        <dbReference type="ARBA" id="ARBA00022603"/>
    </source>
</evidence>
<dbReference type="GO" id="GO:0005739">
    <property type="term" value="C:mitochondrion"/>
    <property type="evidence" value="ECO:0007669"/>
    <property type="project" value="TreeGrafter"/>
</dbReference>
<gene>
    <name evidence="3" type="ORF">E0L32_008449</name>
</gene>
<name>A0A507ARX5_9PEZI</name>
<sequence length="349" mass="38841">MMRPIVQRVNAPSLRPVQSWTRRSYAFQAAGAPVFEVFNRRTKWLQKERAAADPELSRQADYLKDEVAARLCERLLDIKRSFPRALDIGANSCNIARALTMENPDPDPSTPVSEPLASRISTLLAADSSESLLYRDADLPFNNDIAITRQVLNDEETIPYEANSFDLVLSSMSLHWINDLPGVLAQINNILKPDCPFMGAMLGGDTLFELRTSLQLAEQDRRGGISPRVSPLADTRDIGGLMQKAGFKMLTVDVDDIIVDFPNVFALMEDLQAMGENNAIIGREMGPISRDVLLATDAIYRELHGNEDGTIPATFRIIYMMGWHESADQAKPLPRGSGQINLKDILEQK</sequence>
<keyword evidence="2" id="KW-0808">Transferase</keyword>
<evidence type="ECO:0000313" key="3">
    <source>
        <dbReference type="EMBL" id="TPX10563.1"/>
    </source>
</evidence>
<comment type="caution">
    <text evidence="3">The sequence shown here is derived from an EMBL/GenBank/DDBJ whole genome shotgun (WGS) entry which is preliminary data.</text>
</comment>
<dbReference type="Gene3D" id="3.40.50.150">
    <property type="entry name" value="Vaccinia Virus protein VP39"/>
    <property type="match status" value="1"/>
</dbReference>
<dbReference type="OrthoDB" id="16816at2759"/>
<proteinExistence type="predicted"/>
<dbReference type="PANTHER" id="PTHR13090:SF1">
    <property type="entry name" value="ARGININE-HYDROXYLASE NDUFAF5, MITOCHONDRIAL"/>
    <property type="match status" value="1"/>
</dbReference>
<evidence type="ECO:0008006" key="5">
    <source>
        <dbReference type="Google" id="ProtNLM"/>
    </source>
</evidence>
<dbReference type="InParanoid" id="A0A507ARX5"/>
<dbReference type="EMBL" id="SKBQ01000056">
    <property type="protein sequence ID" value="TPX10563.1"/>
    <property type="molecule type" value="Genomic_DNA"/>
</dbReference>
<reference evidence="3 4" key="1">
    <citation type="submission" date="2019-06" db="EMBL/GenBank/DDBJ databases">
        <title>Draft genome sequence of the filamentous fungus Phialemoniopsis curvata isolated from diesel fuel.</title>
        <authorList>
            <person name="Varaljay V.A."/>
            <person name="Lyon W.J."/>
            <person name="Crouch A.L."/>
            <person name="Drake C.E."/>
            <person name="Hollomon J.M."/>
            <person name="Nadeau L.J."/>
            <person name="Nunn H.S."/>
            <person name="Stevenson B.S."/>
            <person name="Bojanowski C.L."/>
            <person name="Crookes-Goodson W.J."/>
        </authorList>
    </citation>
    <scope>NUCLEOTIDE SEQUENCE [LARGE SCALE GENOMIC DNA]</scope>
    <source>
        <strain evidence="3 4">D216</strain>
    </source>
</reference>
<dbReference type="Pfam" id="PF13489">
    <property type="entry name" value="Methyltransf_23"/>
    <property type="match status" value="1"/>
</dbReference>
<keyword evidence="4" id="KW-1185">Reference proteome</keyword>
<dbReference type="GO" id="GO:0032259">
    <property type="term" value="P:methylation"/>
    <property type="evidence" value="ECO:0007669"/>
    <property type="project" value="UniProtKB-KW"/>
</dbReference>
<dbReference type="InterPro" id="IPR029063">
    <property type="entry name" value="SAM-dependent_MTases_sf"/>
</dbReference>
<dbReference type="PANTHER" id="PTHR13090">
    <property type="entry name" value="ARGININE-HYDROXYLASE NDUFAF5, MITOCHONDRIAL"/>
    <property type="match status" value="1"/>
</dbReference>
<dbReference type="AlphaFoldDB" id="A0A507ARX5"/>
<organism evidence="3 4">
    <name type="scientific">Thyridium curvatum</name>
    <dbReference type="NCBI Taxonomy" id="1093900"/>
    <lineage>
        <taxon>Eukaryota</taxon>
        <taxon>Fungi</taxon>
        <taxon>Dikarya</taxon>
        <taxon>Ascomycota</taxon>
        <taxon>Pezizomycotina</taxon>
        <taxon>Sordariomycetes</taxon>
        <taxon>Sordariomycetidae</taxon>
        <taxon>Thyridiales</taxon>
        <taxon>Thyridiaceae</taxon>
        <taxon>Thyridium</taxon>
    </lineage>
</organism>
<dbReference type="GO" id="GO:0032981">
    <property type="term" value="P:mitochondrial respiratory chain complex I assembly"/>
    <property type="evidence" value="ECO:0007669"/>
    <property type="project" value="TreeGrafter"/>
</dbReference>
<protein>
    <recommendedName>
        <fullName evidence="5">Methyltransferase type 11 domain-containing protein</fullName>
    </recommendedName>
</protein>
<evidence type="ECO:0000256" key="2">
    <source>
        <dbReference type="ARBA" id="ARBA00022679"/>
    </source>
</evidence>
<dbReference type="InterPro" id="IPR050602">
    <property type="entry name" value="Malonyl-ACP_OMT"/>
</dbReference>
<evidence type="ECO:0000313" key="4">
    <source>
        <dbReference type="Proteomes" id="UP000319257"/>
    </source>
</evidence>
<dbReference type="SUPFAM" id="SSF53335">
    <property type="entry name" value="S-adenosyl-L-methionine-dependent methyltransferases"/>
    <property type="match status" value="1"/>
</dbReference>
<dbReference type="Proteomes" id="UP000319257">
    <property type="component" value="Unassembled WGS sequence"/>
</dbReference>
<dbReference type="GeneID" id="41975896"/>
<dbReference type="STRING" id="1093900.A0A507ARX5"/>
<accession>A0A507ARX5</accession>